<dbReference type="AlphaFoldDB" id="A0A6C2YWR3"/>
<reference evidence="1" key="1">
    <citation type="submission" date="2019-04" db="EMBL/GenBank/DDBJ databases">
        <authorList>
            <consortium name="Science for Life Laboratories"/>
        </authorList>
    </citation>
    <scope>NUCLEOTIDE SEQUENCE</scope>
    <source>
        <strain evidence="1">MBLW1</strain>
    </source>
</reference>
<dbReference type="Proteomes" id="UP000464378">
    <property type="component" value="Chromosome"/>
</dbReference>
<proteinExistence type="predicted"/>
<gene>
    <name evidence="1" type="ORF">GMBLW1_33960</name>
</gene>
<dbReference type="KEGG" id="tim:GMBLW1_33960"/>
<dbReference type="EMBL" id="LR586016">
    <property type="protein sequence ID" value="VIP05797.1"/>
    <property type="molecule type" value="Genomic_DNA"/>
</dbReference>
<dbReference type="InParanoid" id="A0A6C2YWR3"/>
<dbReference type="EMBL" id="LR593887">
    <property type="protein sequence ID" value="VTS08950.1"/>
    <property type="molecule type" value="Genomic_DNA"/>
</dbReference>
<evidence type="ECO:0008006" key="3">
    <source>
        <dbReference type="Google" id="ProtNLM"/>
    </source>
</evidence>
<accession>A0A6C2YWR3</accession>
<evidence type="ECO:0000313" key="2">
    <source>
        <dbReference type="Proteomes" id="UP000464378"/>
    </source>
</evidence>
<dbReference type="RefSeq" id="WP_162661038.1">
    <property type="nucleotide sequence ID" value="NZ_LR593887.1"/>
</dbReference>
<keyword evidence="2" id="KW-1185">Reference proteome</keyword>
<organism evidence="1">
    <name type="scientific">Tuwongella immobilis</name>
    <dbReference type="NCBI Taxonomy" id="692036"/>
    <lineage>
        <taxon>Bacteria</taxon>
        <taxon>Pseudomonadati</taxon>
        <taxon>Planctomycetota</taxon>
        <taxon>Planctomycetia</taxon>
        <taxon>Gemmatales</taxon>
        <taxon>Gemmataceae</taxon>
        <taxon>Tuwongella</taxon>
    </lineage>
</organism>
<protein>
    <recommendedName>
        <fullName evidence="3">Carbohydrate-binding domain-containing protein</fullName>
    </recommendedName>
</protein>
<sequence>MSLIPARFLLRVVHPCLHVANMPLDDDEHLIELPPAAKLDHEPDMDESPHFAELRIGWNAAGIGLTLDVRGKEAPPVGDPDKPRASDGLSLWLDTRDARTFHRAGRYCHQFHFLPAAGGADRDEPMAMQTKIHRALADAPIAAPNDLPIRCIRRKTGYRLEIFLSANVLNGFDPENNPRMGIFYAVRDLELGEQTLGISADFPFSDDPSLWSVLELTKPA</sequence>
<name>A0A6C2YWR3_9BACT</name>
<evidence type="ECO:0000313" key="1">
    <source>
        <dbReference type="EMBL" id="VIP05797.1"/>
    </source>
</evidence>
<dbReference type="Gene3D" id="2.60.40.1190">
    <property type="match status" value="1"/>
</dbReference>
<dbReference type="CDD" id="cd00241">
    <property type="entry name" value="DOMON_like"/>
    <property type="match status" value="1"/>
</dbReference>